<dbReference type="RefSeq" id="WP_104516847.1">
    <property type="nucleotide sequence ID" value="NZ_NHRY01000014.1"/>
</dbReference>
<dbReference type="AlphaFoldDB" id="A0A2S6NPE4"/>
<keyword evidence="3" id="KW-1185">Reference proteome</keyword>
<dbReference type="OrthoDB" id="9800454at2"/>
<dbReference type="EMBL" id="NHRY01000014">
    <property type="protein sequence ID" value="PPQ40828.1"/>
    <property type="molecule type" value="Genomic_DNA"/>
</dbReference>
<sequence>MILSARSTQPELMDTDCVDFDQYRSCLHDLSQVNVLTLTHRPMLKWLARKAKDHPDFSLLDIAQGHGDALRRIRRRHPQARLTGIDLNPWAKRVAEAATDPADRIEYITDDAFAYKPAEPFDFIICSQFTHHLTDEQVVAFLGWLRTNAARGWFIGDVHRHVIPYYGFPVLAWLMRWERFIRDDGRISIARSFVRAEWEDYLRQAGIPPEEATIAWHVPFRLCVASR</sequence>
<evidence type="ECO:0000259" key="1">
    <source>
        <dbReference type="Pfam" id="PF13649"/>
    </source>
</evidence>
<feature type="domain" description="Methyltransferase" evidence="1">
    <location>
        <begin position="60"/>
        <end position="143"/>
    </location>
</feature>
<dbReference type="InterPro" id="IPR029063">
    <property type="entry name" value="SAM-dependent_MTases_sf"/>
</dbReference>
<gene>
    <name evidence="2" type="ORF">CCS01_00250</name>
</gene>
<protein>
    <recommendedName>
        <fullName evidence="1">Methyltransferase domain-containing protein</fullName>
    </recommendedName>
</protein>
<evidence type="ECO:0000313" key="3">
    <source>
        <dbReference type="Proteomes" id="UP000239724"/>
    </source>
</evidence>
<dbReference type="Pfam" id="PF13649">
    <property type="entry name" value="Methyltransf_25"/>
    <property type="match status" value="1"/>
</dbReference>
<dbReference type="SUPFAM" id="SSF53335">
    <property type="entry name" value="S-adenosyl-L-methionine-dependent methyltransferases"/>
    <property type="match status" value="1"/>
</dbReference>
<dbReference type="Proteomes" id="UP000239724">
    <property type="component" value="Unassembled WGS sequence"/>
</dbReference>
<evidence type="ECO:0000313" key="2">
    <source>
        <dbReference type="EMBL" id="PPQ40828.1"/>
    </source>
</evidence>
<name>A0A2S6NPE4_RHOGL</name>
<dbReference type="Gene3D" id="3.40.50.150">
    <property type="entry name" value="Vaccinia Virus protein VP39"/>
    <property type="match status" value="1"/>
</dbReference>
<reference evidence="2 3" key="1">
    <citation type="journal article" date="2018" name="Arch. Microbiol.">
        <title>New insights into the metabolic potential of the phototrophic purple bacterium Rhodopila globiformis DSM 161(T) from its draft genome sequence and evidence for a vanadium-dependent nitrogenase.</title>
        <authorList>
            <person name="Imhoff J.F."/>
            <person name="Rahn T."/>
            <person name="Kunzel S."/>
            <person name="Neulinger S.C."/>
        </authorList>
    </citation>
    <scope>NUCLEOTIDE SEQUENCE [LARGE SCALE GENOMIC DNA]</scope>
    <source>
        <strain evidence="2 3">DSM 161</strain>
    </source>
</reference>
<organism evidence="2 3">
    <name type="scientific">Rhodopila globiformis</name>
    <name type="common">Rhodopseudomonas globiformis</name>
    <dbReference type="NCBI Taxonomy" id="1071"/>
    <lineage>
        <taxon>Bacteria</taxon>
        <taxon>Pseudomonadati</taxon>
        <taxon>Pseudomonadota</taxon>
        <taxon>Alphaproteobacteria</taxon>
        <taxon>Acetobacterales</taxon>
        <taxon>Acetobacteraceae</taxon>
        <taxon>Rhodopila</taxon>
    </lineage>
</organism>
<accession>A0A2S6NPE4</accession>
<proteinExistence type="predicted"/>
<dbReference type="InterPro" id="IPR041698">
    <property type="entry name" value="Methyltransf_25"/>
</dbReference>
<dbReference type="CDD" id="cd02440">
    <property type="entry name" value="AdoMet_MTases"/>
    <property type="match status" value="1"/>
</dbReference>
<comment type="caution">
    <text evidence="2">The sequence shown here is derived from an EMBL/GenBank/DDBJ whole genome shotgun (WGS) entry which is preliminary data.</text>
</comment>